<dbReference type="FunCoup" id="W2S833">
    <property type="interactions" value="245"/>
</dbReference>
<feature type="active site" description="Nucleophile" evidence="4">
    <location>
        <position position="749"/>
    </location>
</feature>
<dbReference type="Proteomes" id="UP000030752">
    <property type="component" value="Unassembled WGS sequence"/>
</dbReference>
<dbReference type="SUPFAM" id="SSF53335">
    <property type="entry name" value="S-adenosyl-L-methionine-dependent methyltransferases"/>
    <property type="match status" value="1"/>
</dbReference>
<dbReference type="PROSITE" id="PS01230">
    <property type="entry name" value="TRMA_1"/>
    <property type="match status" value="1"/>
</dbReference>
<evidence type="ECO:0000256" key="3">
    <source>
        <dbReference type="ARBA" id="ARBA00022691"/>
    </source>
</evidence>
<dbReference type="GO" id="GO:0030697">
    <property type="term" value="F:tRNA (uracil(54)-C5)-methyltransferase activity, S-adenosyl methionine-dependent"/>
    <property type="evidence" value="ECO:0007669"/>
    <property type="project" value="InterPro"/>
</dbReference>
<evidence type="ECO:0000256" key="5">
    <source>
        <dbReference type="PROSITE-ProRule" id="PRU10015"/>
    </source>
</evidence>
<dbReference type="PANTHER" id="PTHR11061:SF30">
    <property type="entry name" value="TRNA (URACIL(54)-C(5))-METHYLTRANSFERASE"/>
    <property type="match status" value="1"/>
</dbReference>
<dbReference type="InterPro" id="IPR030390">
    <property type="entry name" value="MeTrfase_TrmA_AS"/>
</dbReference>
<feature type="region of interest" description="Disordered" evidence="6">
    <location>
        <begin position="874"/>
        <end position="893"/>
    </location>
</feature>
<dbReference type="InterPro" id="IPR029063">
    <property type="entry name" value="SAM-dependent_MTases_sf"/>
</dbReference>
<evidence type="ECO:0000256" key="4">
    <source>
        <dbReference type="PROSITE-ProRule" id="PRU01024"/>
    </source>
</evidence>
<evidence type="ECO:0000256" key="2">
    <source>
        <dbReference type="ARBA" id="ARBA00022679"/>
    </source>
</evidence>
<feature type="compositionally biased region" description="Basic and acidic residues" evidence="6">
    <location>
        <begin position="282"/>
        <end position="293"/>
    </location>
</feature>
<feature type="compositionally biased region" description="Low complexity" evidence="6">
    <location>
        <begin position="543"/>
        <end position="556"/>
    </location>
</feature>
<feature type="compositionally biased region" description="Low complexity" evidence="6">
    <location>
        <begin position="21"/>
        <end position="32"/>
    </location>
</feature>
<dbReference type="GeneID" id="19977051"/>
<dbReference type="OrthoDB" id="10250660at2759"/>
<name>W2S833_CYPE1</name>
<feature type="region of interest" description="Disordered" evidence="6">
    <location>
        <begin position="16"/>
        <end position="35"/>
    </location>
</feature>
<feature type="binding site" evidence="4">
    <location>
        <position position="675"/>
    </location>
    <ligand>
        <name>S-adenosyl-L-methionine</name>
        <dbReference type="ChEBI" id="CHEBI:59789"/>
    </ligand>
</feature>
<dbReference type="FunFam" id="2.40.50.140:FF:000201">
    <property type="entry name" value="TRM2p tRNA methyltransferase"/>
    <property type="match status" value="1"/>
</dbReference>
<keyword evidence="3 4" id="KW-0949">S-adenosyl-L-methionine</keyword>
<evidence type="ECO:0000256" key="6">
    <source>
        <dbReference type="SAM" id="MobiDB-lite"/>
    </source>
</evidence>
<feature type="binding site" evidence="4">
    <location>
        <position position="722"/>
    </location>
    <ligand>
        <name>S-adenosyl-L-methionine</name>
        <dbReference type="ChEBI" id="CHEBI:59789"/>
    </ligand>
</feature>
<dbReference type="InParanoid" id="W2S833"/>
<dbReference type="AlphaFoldDB" id="W2S833"/>
<dbReference type="eggNOG" id="KOG2187">
    <property type="taxonomic scope" value="Eukaryota"/>
</dbReference>
<dbReference type="GO" id="GO:0008033">
    <property type="term" value="P:tRNA processing"/>
    <property type="evidence" value="ECO:0007669"/>
    <property type="project" value="InterPro"/>
</dbReference>
<feature type="binding site" evidence="4">
    <location>
        <position position="654"/>
    </location>
    <ligand>
        <name>S-adenosyl-L-methionine</name>
        <dbReference type="ChEBI" id="CHEBI:59789"/>
    </ligand>
</feature>
<comment type="similarity">
    <text evidence="4">Belongs to the class I-like SAM-binding methyltransferase superfamily. RNA M5U methyltransferase family.</text>
</comment>
<reference evidence="7 8" key="1">
    <citation type="submission" date="2013-03" db="EMBL/GenBank/DDBJ databases">
        <title>The Genome Sequence of Phialophora europaea CBS 101466.</title>
        <authorList>
            <consortium name="The Broad Institute Genomics Platform"/>
            <person name="Cuomo C."/>
            <person name="de Hoog S."/>
            <person name="Gorbushina A."/>
            <person name="Walker B."/>
            <person name="Young S.K."/>
            <person name="Zeng Q."/>
            <person name="Gargeya S."/>
            <person name="Fitzgerald M."/>
            <person name="Haas B."/>
            <person name="Abouelleil A."/>
            <person name="Allen A.W."/>
            <person name="Alvarado L."/>
            <person name="Arachchi H.M."/>
            <person name="Berlin A.M."/>
            <person name="Chapman S.B."/>
            <person name="Gainer-Dewar J."/>
            <person name="Goldberg J."/>
            <person name="Griggs A."/>
            <person name="Gujja S."/>
            <person name="Hansen M."/>
            <person name="Howarth C."/>
            <person name="Imamovic A."/>
            <person name="Ireland A."/>
            <person name="Larimer J."/>
            <person name="McCowan C."/>
            <person name="Murphy C."/>
            <person name="Pearson M."/>
            <person name="Poon T.W."/>
            <person name="Priest M."/>
            <person name="Roberts A."/>
            <person name="Saif S."/>
            <person name="Shea T."/>
            <person name="Sisk P."/>
            <person name="Sykes S."/>
            <person name="Wortman J."/>
            <person name="Nusbaum C."/>
            <person name="Birren B."/>
        </authorList>
    </citation>
    <scope>NUCLEOTIDE SEQUENCE [LARGE SCALE GENOMIC DNA]</scope>
    <source>
        <strain evidence="7 8">CBS 101466</strain>
    </source>
</reference>
<dbReference type="PROSITE" id="PS51622">
    <property type="entry name" value="SAM_MT_RNA_M5U_2"/>
    <property type="match status" value="1"/>
</dbReference>
<dbReference type="STRING" id="1220924.W2S833"/>
<feature type="region of interest" description="Disordered" evidence="6">
    <location>
        <begin position="533"/>
        <end position="573"/>
    </location>
</feature>
<feature type="compositionally biased region" description="Basic and acidic residues" evidence="6">
    <location>
        <begin position="835"/>
        <end position="846"/>
    </location>
</feature>
<dbReference type="Gene3D" id="2.40.50.140">
    <property type="entry name" value="Nucleic acid-binding proteins"/>
    <property type="match status" value="1"/>
</dbReference>
<dbReference type="VEuPathDB" id="FungiDB:HMPREF1541_09712"/>
<accession>W2S833</accession>
<dbReference type="Pfam" id="PF05958">
    <property type="entry name" value="tRNA_U5-meth_tr"/>
    <property type="match status" value="1"/>
</dbReference>
<evidence type="ECO:0000313" key="8">
    <source>
        <dbReference type="Proteomes" id="UP000030752"/>
    </source>
</evidence>
<feature type="region of interest" description="Disordered" evidence="6">
    <location>
        <begin position="835"/>
        <end position="864"/>
    </location>
</feature>
<keyword evidence="1 4" id="KW-0489">Methyltransferase</keyword>
<dbReference type="InterPro" id="IPR012340">
    <property type="entry name" value="NA-bd_OB-fold"/>
</dbReference>
<dbReference type="GO" id="GO:0032259">
    <property type="term" value="P:methylation"/>
    <property type="evidence" value="ECO:0007669"/>
    <property type="project" value="UniProtKB-KW"/>
</dbReference>
<organism evidence="7 8">
    <name type="scientific">Cyphellophora europaea (strain CBS 101466)</name>
    <name type="common">Phialophora europaea</name>
    <dbReference type="NCBI Taxonomy" id="1220924"/>
    <lineage>
        <taxon>Eukaryota</taxon>
        <taxon>Fungi</taxon>
        <taxon>Dikarya</taxon>
        <taxon>Ascomycota</taxon>
        <taxon>Pezizomycotina</taxon>
        <taxon>Eurotiomycetes</taxon>
        <taxon>Chaetothyriomycetidae</taxon>
        <taxon>Chaetothyriales</taxon>
        <taxon>Cyphellophoraceae</taxon>
        <taxon>Cyphellophora</taxon>
    </lineage>
</organism>
<feature type="active site" evidence="5">
    <location>
        <position position="749"/>
    </location>
</feature>
<proteinExistence type="inferred from homology"/>
<feature type="region of interest" description="Disordered" evidence="6">
    <location>
        <begin position="252"/>
        <end position="316"/>
    </location>
</feature>
<dbReference type="SUPFAM" id="SSF50249">
    <property type="entry name" value="Nucleic acid-binding proteins"/>
    <property type="match status" value="1"/>
</dbReference>
<protein>
    <recommendedName>
        <fullName evidence="9">TRAM domain-containing protein</fullName>
    </recommendedName>
</protein>
<evidence type="ECO:0000256" key="1">
    <source>
        <dbReference type="ARBA" id="ARBA00022603"/>
    </source>
</evidence>
<dbReference type="PANTHER" id="PTHR11061">
    <property type="entry name" value="RNA M5U METHYLTRANSFERASE"/>
    <property type="match status" value="1"/>
</dbReference>
<gene>
    <name evidence="7" type="ORF">HMPREF1541_09712</name>
</gene>
<evidence type="ECO:0000313" key="7">
    <source>
        <dbReference type="EMBL" id="ETN44837.1"/>
    </source>
</evidence>
<dbReference type="EMBL" id="KB822713">
    <property type="protein sequence ID" value="ETN44837.1"/>
    <property type="molecule type" value="Genomic_DNA"/>
</dbReference>
<sequence>MSHRCTQVRRLQLPQRYDLGTRSSSSTTTSRSDWSPLIAKRETSRVLQQQEDLESLLAGHKHKFQDDAVDLVRSLPQTSASERRNILQIHLKSAEHKLHNLKTATYGAKKPPPKPEWYIKNFSHALNISERSITILQHVLNTYQSDRGELQGLLKQKYYEAVADIRAPLARLDRFANRAAVPTRPDVIRATGKRDRLKRELASVDEAVQAANFGSWEPYSTRSRHRSQIRDSSKPEGLDPYADATEIAMAKQAWIDNDRRQKRRKVDHKPPPSSLDTCGTDDVLRFEVKELLGRPRPTQPNDHTQVPKVEDEPDSGNAGEFREIVLLVEELSATGEGLARHPTSEHVYVVPFTLPGEKVIAKAPRRAVPGKWSHSDLVEVLTPSSLREGITPKCKYFGECSGCQLQMIPYSEQLIHKKTIVEKAYRNFSGLASDQLPAIDDTGSSPLQYGYRTKLTPHFDGPRRNTAYTATPPIGFTRKGFRQVMDIESCPIGTPILQEGLSIERAKVAANIGKYKRGATILLRETTRRSYNEALRSSEPAGPSCDSPLPPLSLESIPPPDKTEIKRTSTGPVSVARHTISTTEPPTLITDTKTYTTDSTTTSIEQIGAYTFSTRAGSFFQNNNSILPSFLSHVRSLIQPASPTPKLKYLLDAYCGSGLFALTLSPLFTSVLGIELDPHGVTSARANAAANNITNAGFIEADAAALFADVPFPAAQTCLVIDPPRKGCSVDFLRQLLRYGPARVCYVSCNVGSQARDVGCLVRGYVGEGFWRAEGEGNGGMEVHRRMGGVEVGKYRYEVEELQGWDFFPQTGHVEGLCVLKRVENEKYEEQKRRFVDGDVPTKGEGDAADSSKPGQGLVNIVGTANGARTETLISEASSVPKNAQGEAADLKV</sequence>
<keyword evidence="8" id="KW-1185">Reference proteome</keyword>
<dbReference type="HOGENOM" id="CLU_014689_3_1_1"/>
<dbReference type="InterPro" id="IPR025795">
    <property type="entry name" value="tRNA_(uracil-5-)_MeTrfase"/>
</dbReference>
<dbReference type="Gene3D" id="3.40.50.150">
    <property type="entry name" value="Vaccinia Virus protein VP39"/>
    <property type="match status" value="2"/>
</dbReference>
<keyword evidence="2 4" id="KW-0808">Transferase</keyword>
<dbReference type="PROSITE" id="PS51687">
    <property type="entry name" value="SAM_MT_RNA_M5U"/>
    <property type="match status" value="1"/>
</dbReference>
<feature type="region of interest" description="Disordered" evidence="6">
    <location>
        <begin position="219"/>
        <end position="240"/>
    </location>
</feature>
<feature type="compositionally biased region" description="Basic and acidic residues" evidence="6">
    <location>
        <begin position="228"/>
        <end position="237"/>
    </location>
</feature>
<dbReference type="InterPro" id="IPR010280">
    <property type="entry name" value="U5_MeTrfase_fam"/>
</dbReference>
<evidence type="ECO:0008006" key="9">
    <source>
        <dbReference type="Google" id="ProtNLM"/>
    </source>
</evidence>
<dbReference type="RefSeq" id="XP_008712607.1">
    <property type="nucleotide sequence ID" value="XM_008714385.1"/>
</dbReference>
<feature type="binding site" evidence="4">
    <location>
        <position position="621"/>
    </location>
    <ligand>
        <name>S-adenosyl-L-methionine</name>
        <dbReference type="ChEBI" id="CHEBI:59789"/>
    </ligand>
</feature>